<accession>A0ABX2EIU2</accession>
<organism evidence="2 3">
    <name type="scientific">Pseudaquabacterium terrae</name>
    <dbReference type="NCBI Taxonomy" id="2732868"/>
    <lineage>
        <taxon>Bacteria</taxon>
        <taxon>Pseudomonadati</taxon>
        <taxon>Pseudomonadota</taxon>
        <taxon>Betaproteobacteria</taxon>
        <taxon>Burkholderiales</taxon>
        <taxon>Sphaerotilaceae</taxon>
        <taxon>Pseudaquabacterium</taxon>
    </lineage>
</organism>
<evidence type="ECO:0000313" key="2">
    <source>
        <dbReference type="EMBL" id="NRF68534.1"/>
    </source>
</evidence>
<feature type="domain" description="DUF6036" evidence="1">
    <location>
        <begin position="12"/>
        <end position="137"/>
    </location>
</feature>
<dbReference type="RefSeq" id="WP_173124354.1">
    <property type="nucleotide sequence ID" value="NZ_JABRWJ010000005.1"/>
</dbReference>
<dbReference type="EMBL" id="JABRWJ010000005">
    <property type="protein sequence ID" value="NRF68534.1"/>
    <property type="molecule type" value="Genomic_DNA"/>
</dbReference>
<protein>
    <recommendedName>
        <fullName evidence="1">DUF6036 domain-containing protein</fullName>
    </recommendedName>
</protein>
<evidence type="ECO:0000313" key="3">
    <source>
        <dbReference type="Proteomes" id="UP000737171"/>
    </source>
</evidence>
<evidence type="ECO:0000259" key="1">
    <source>
        <dbReference type="Pfam" id="PF19502"/>
    </source>
</evidence>
<reference evidence="2 3" key="1">
    <citation type="submission" date="2020-05" db="EMBL/GenBank/DDBJ databases">
        <title>Aquincola sp. isolate from soil.</title>
        <authorList>
            <person name="Han J."/>
            <person name="Kim D.-U."/>
        </authorList>
    </citation>
    <scope>NUCLEOTIDE SEQUENCE [LARGE SCALE GENOMIC DNA]</scope>
    <source>
        <strain evidence="2 3">S2</strain>
    </source>
</reference>
<dbReference type="Proteomes" id="UP000737171">
    <property type="component" value="Unassembled WGS sequence"/>
</dbReference>
<gene>
    <name evidence="2" type="ORF">HLB44_16180</name>
</gene>
<comment type="caution">
    <text evidence="2">The sequence shown here is derived from an EMBL/GenBank/DDBJ whole genome shotgun (WGS) entry which is preliminary data.</text>
</comment>
<sequence>MWWCREACYTKADPGRIGDVKAALGEGSEFHRARGYYLDPVSPSLPSLPDGWEARMTSIEQNDLRVWFLDPEDAAVSKYARGHPNDLRWIQAGIRSGNVSLPKIKARLASTTFLDADEEARVRKQVDADSAWLETVKARASKP</sequence>
<keyword evidence="3" id="KW-1185">Reference proteome</keyword>
<dbReference type="Pfam" id="PF19502">
    <property type="entry name" value="DUF6036"/>
    <property type="match status" value="1"/>
</dbReference>
<name>A0ABX2EIU2_9BURK</name>
<dbReference type="InterPro" id="IPR045792">
    <property type="entry name" value="DUF6036"/>
</dbReference>
<proteinExistence type="predicted"/>